<dbReference type="AlphaFoldDB" id="A0A5E4QPL3"/>
<evidence type="ECO:0000313" key="2">
    <source>
        <dbReference type="Proteomes" id="UP000324832"/>
    </source>
</evidence>
<gene>
    <name evidence="1" type="ORF">LSINAPIS_LOCUS10438</name>
</gene>
<reference evidence="1 2" key="1">
    <citation type="submission" date="2017-07" db="EMBL/GenBank/DDBJ databases">
        <authorList>
            <person name="Talla V."/>
            <person name="Backstrom N."/>
        </authorList>
    </citation>
    <scope>NUCLEOTIDE SEQUENCE [LARGE SCALE GENOMIC DNA]</scope>
</reference>
<protein>
    <submittedName>
        <fullName evidence="1">Uncharacterized protein</fullName>
    </submittedName>
</protein>
<evidence type="ECO:0000313" key="1">
    <source>
        <dbReference type="EMBL" id="VVC99592.1"/>
    </source>
</evidence>
<name>A0A5E4QPL3_9NEOP</name>
<dbReference type="EMBL" id="FZQP02004222">
    <property type="protein sequence ID" value="VVC99592.1"/>
    <property type="molecule type" value="Genomic_DNA"/>
</dbReference>
<proteinExistence type="predicted"/>
<organism evidence="1 2">
    <name type="scientific">Leptidea sinapis</name>
    <dbReference type="NCBI Taxonomy" id="189913"/>
    <lineage>
        <taxon>Eukaryota</taxon>
        <taxon>Metazoa</taxon>
        <taxon>Ecdysozoa</taxon>
        <taxon>Arthropoda</taxon>
        <taxon>Hexapoda</taxon>
        <taxon>Insecta</taxon>
        <taxon>Pterygota</taxon>
        <taxon>Neoptera</taxon>
        <taxon>Endopterygota</taxon>
        <taxon>Lepidoptera</taxon>
        <taxon>Glossata</taxon>
        <taxon>Ditrysia</taxon>
        <taxon>Papilionoidea</taxon>
        <taxon>Pieridae</taxon>
        <taxon>Dismorphiinae</taxon>
        <taxon>Leptidea</taxon>
    </lineage>
</organism>
<accession>A0A5E4QPL3</accession>
<dbReference type="Proteomes" id="UP000324832">
    <property type="component" value="Unassembled WGS sequence"/>
</dbReference>
<sequence>MYTPRSRNVFPVITFQYAIQVRGKVDMGNELNPIVKYIAQLLGAKDTLTDIQTSQQHDDSHNFHLASRDSALSAKDEMIRDGKDFLHIYGTHKSRERNRLDEVRNNINI</sequence>
<keyword evidence="2" id="KW-1185">Reference proteome</keyword>